<evidence type="ECO:0000313" key="2">
    <source>
        <dbReference type="EMBL" id="SJZ31984.1"/>
    </source>
</evidence>
<sequence>MGLFDKIFSPTAKQQANTKSYTSLNDYEAWVGVLYACAASDGDVSDVEIDMLSRLLIFKQKFENIEIIPFYKIAMQISNELGNQKLIEGCAAVIKEEDKATVFAMATEIVLADGIINEREKNLLEFVSRTLQIDDELAAKIVEVLLIKNRGNKIITS</sequence>
<dbReference type="SUPFAM" id="SSF158682">
    <property type="entry name" value="TerB-like"/>
    <property type="match status" value="1"/>
</dbReference>
<dbReference type="AlphaFoldDB" id="A0A1T4JP84"/>
<protein>
    <submittedName>
        <fullName evidence="2">Tellurite resistance protein TerB</fullName>
    </submittedName>
</protein>
<evidence type="ECO:0000259" key="1">
    <source>
        <dbReference type="Pfam" id="PF05099"/>
    </source>
</evidence>
<dbReference type="STRING" id="413434.SAMN04488132_10120"/>
<dbReference type="RefSeq" id="WP_078829389.1">
    <property type="nucleotide sequence ID" value="NZ_FUWH01000001.1"/>
</dbReference>
<organism evidence="2 3">
    <name type="scientific">Sediminibacterium ginsengisoli</name>
    <dbReference type="NCBI Taxonomy" id="413434"/>
    <lineage>
        <taxon>Bacteria</taxon>
        <taxon>Pseudomonadati</taxon>
        <taxon>Bacteroidota</taxon>
        <taxon>Chitinophagia</taxon>
        <taxon>Chitinophagales</taxon>
        <taxon>Chitinophagaceae</taxon>
        <taxon>Sediminibacterium</taxon>
    </lineage>
</organism>
<dbReference type="Gene3D" id="1.10.3680.10">
    <property type="entry name" value="TerB-like"/>
    <property type="match status" value="1"/>
</dbReference>
<dbReference type="Pfam" id="PF05099">
    <property type="entry name" value="TerB"/>
    <property type="match status" value="1"/>
</dbReference>
<name>A0A1T4JP84_9BACT</name>
<dbReference type="OrthoDB" id="893626at2"/>
<dbReference type="InterPro" id="IPR007791">
    <property type="entry name" value="DjlA_N"/>
</dbReference>
<feature type="domain" description="Co-chaperone DjlA N-terminal" evidence="1">
    <location>
        <begin position="29"/>
        <end position="136"/>
    </location>
</feature>
<reference evidence="2 3" key="1">
    <citation type="submission" date="2017-02" db="EMBL/GenBank/DDBJ databases">
        <authorList>
            <person name="Peterson S.W."/>
        </authorList>
    </citation>
    <scope>NUCLEOTIDE SEQUENCE [LARGE SCALE GENOMIC DNA]</scope>
    <source>
        <strain evidence="2 3">DSM 22335</strain>
    </source>
</reference>
<accession>A0A1T4JP84</accession>
<dbReference type="EMBL" id="FUWH01000001">
    <property type="protein sequence ID" value="SJZ31984.1"/>
    <property type="molecule type" value="Genomic_DNA"/>
</dbReference>
<dbReference type="CDD" id="cd07176">
    <property type="entry name" value="terB"/>
    <property type="match status" value="1"/>
</dbReference>
<keyword evidence="3" id="KW-1185">Reference proteome</keyword>
<evidence type="ECO:0000313" key="3">
    <source>
        <dbReference type="Proteomes" id="UP000190888"/>
    </source>
</evidence>
<dbReference type="InterPro" id="IPR029024">
    <property type="entry name" value="TerB-like"/>
</dbReference>
<dbReference type="Proteomes" id="UP000190888">
    <property type="component" value="Unassembled WGS sequence"/>
</dbReference>
<proteinExistence type="predicted"/>
<gene>
    <name evidence="2" type="ORF">SAMN04488132_10120</name>
</gene>